<dbReference type="EMBL" id="CP088295">
    <property type="protein sequence ID" value="UUY02137.1"/>
    <property type="molecule type" value="Genomic_DNA"/>
</dbReference>
<dbReference type="Pfam" id="PF13556">
    <property type="entry name" value="HTH_30"/>
    <property type="match status" value="1"/>
</dbReference>
<dbReference type="InterPro" id="IPR042070">
    <property type="entry name" value="PucR_C-HTH_sf"/>
</dbReference>
<organism evidence="2 3">
    <name type="scientific">Svornostia abyssi</name>
    <dbReference type="NCBI Taxonomy" id="2898438"/>
    <lineage>
        <taxon>Bacteria</taxon>
        <taxon>Bacillati</taxon>
        <taxon>Actinomycetota</taxon>
        <taxon>Thermoleophilia</taxon>
        <taxon>Solirubrobacterales</taxon>
        <taxon>Baekduiaceae</taxon>
        <taxon>Svornostia</taxon>
    </lineage>
</organism>
<dbReference type="RefSeq" id="WP_353862670.1">
    <property type="nucleotide sequence ID" value="NZ_CP088295.1"/>
</dbReference>
<sequence length="52" mass="5954">MDRTAHALEVHPNTVRNRLRRYEALTDVTLRATDDLLAVRLALLRAALDERA</sequence>
<evidence type="ECO:0000313" key="3">
    <source>
        <dbReference type="Proteomes" id="UP001058860"/>
    </source>
</evidence>
<dbReference type="Proteomes" id="UP001058860">
    <property type="component" value="Chromosome"/>
</dbReference>
<reference evidence="3" key="1">
    <citation type="submission" date="2021-11" db="EMBL/GenBank/DDBJ databases">
        <title>Cultivation dependent microbiological survey of springs from the worlds oldest radium mine currently devoted to the extraction of radon-saturated water.</title>
        <authorList>
            <person name="Kapinusova G."/>
            <person name="Smrhova T."/>
            <person name="Strejcek M."/>
            <person name="Suman J."/>
            <person name="Jani K."/>
            <person name="Pajer P."/>
            <person name="Uhlik O."/>
        </authorList>
    </citation>
    <scope>NUCLEOTIDE SEQUENCE [LARGE SCALE GENOMIC DNA]</scope>
    <source>
        <strain evidence="3">J379</strain>
    </source>
</reference>
<proteinExistence type="predicted"/>
<evidence type="ECO:0000259" key="1">
    <source>
        <dbReference type="Pfam" id="PF13556"/>
    </source>
</evidence>
<evidence type="ECO:0000313" key="2">
    <source>
        <dbReference type="EMBL" id="UUY02137.1"/>
    </source>
</evidence>
<dbReference type="Gene3D" id="1.10.10.2840">
    <property type="entry name" value="PucR C-terminal helix-turn-helix domain"/>
    <property type="match status" value="1"/>
</dbReference>
<gene>
    <name evidence="2" type="ORF">LRS13_15600</name>
</gene>
<protein>
    <submittedName>
        <fullName evidence="2">Helix-turn-helix domain-containing protein</fullName>
    </submittedName>
</protein>
<dbReference type="InterPro" id="IPR025736">
    <property type="entry name" value="PucR_C-HTH_dom"/>
</dbReference>
<keyword evidence="3" id="KW-1185">Reference proteome</keyword>
<name>A0ABY5PCD2_9ACTN</name>
<feature type="domain" description="PucR C-terminal helix-turn-helix" evidence="1">
    <location>
        <begin position="3"/>
        <end position="44"/>
    </location>
</feature>
<accession>A0ABY5PCD2</accession>